<dbReference type="AlphaFoldDB" id="J2ZQ72"/>
<evidence type="ECO:0000313" key="2">
    <source>
        <dbReference type="EMBL" id="EJN84725.1"/>
    </source>
</evidence>
<proteinExistence type="predicted"/>
<dbReference type="PATRIC" id="fig|1115803.3.peg.1440"/>
<feature type="region of interest" description="Disordered" evidence="1">
    <location>
        <begin position="19"/>
        <end position="54"/>
    </location>
</feature>
<gene>
    <name evidence="2" type="ORF">HMPREF1129_0908</name>
</gene>
<evidence type="ECO:0000256" key="1">
    <source>
        <dbReference type="SAM" id="MobiDB-lite"/>
    </source>
</evidence>
<organism evidence="2 3">
    <name type="scientific">Actinomyces naeslundii (strain ATCC 12104 / DSM 43013 / CCUG 2238 / JCM 8349 / NCTC 10301 / Howell 279)</name>
    <dbReference type="NCBI Taxonomy" id="1115803"/>
    <lineage>
        <taxon>Bacteria</taxon>
        <taxon>Bacillati</taxon>
        <taxon>Actinomycetota</taxon>
        <taxon>Actinomycetes</taxon>
        <taxon>Actinomycetales</taxon>
        <taxon>Actinomycetaceae</taxon>
        <taxon>Actinomyces</taxon>
    </lineage>
</organism>
<dbReference type="Proteomes" id="UP000007814">
    <property type="component" value="Unassembled WGS sequence"/>
</dbReference>
<reference evidence="2 3" key="1">
    <citation type="submission" date="2012-07" db="EMBL/GenBank/DDBJ databases">
        <authorList>
            <person name="Durkin A.S."/>
            <person name="McCorrison J."/>
            <person name="Torralba M."/>
            <person name="Gillis M."/>
            <person name="Methe B."/>
            <person name="Sutton G."/>
            <person name="Nelson K.E."/>
        </authorList>
    </citation>
    <scope>NUCLEOTIDE SEQUENCE [LARGE SCALE GENOMIC DNA]</scope>
    <source>
        <strain evidence="3">ATCC 12104 / DSM 43013 / CCUG 2238 / JCM 8349 / NCTC 10301 / Howell 279</strain>
    </source>
</reference>
<evidence type="ECO:0000313" key="3">
    <source>
        <dbReference type="Proteomes" id="UP000007814"/>
    </source>
</evidence>
<comment type="caution">
    <text evidence="2">The sequence shown here is derived from an EMBL/GenBank/DDBJ whole genome shotgun (WGS) entry which is preliminary data.</text>
</comment>
<protein>
    <submittedName>
        <fullName evidence="2">Uncharacterized protein</fullName>
    </submittedName>
</protein>
<sequence>MELSPELFQAIQEYMLSVSDSDQAPEPWQTSLTLSSMTNRSSQPPSEPHDWDSF</sequence>
<feature type="compositionally biased region" description="Polar residues" evidence="1">
    <location>
        <begin position="19"/>
        <end position="44"/>
    </location>
</feature>
<dbReference type="EMBL" id="ALJK01000139">
    <property type="protein sequence ID" value="EJN84725.1"/>
    <property type="molecule type" value="Genomic_DNA"/>
</dbReference>
<accession>J2ZQ72</accession>
<name>J2ZQ72_ACTNH</name>